<organism evidence="1 2">
    <name type="scientific">Legionella maceachernii</name>
    <dbReference type="NCBI Taxonomy" id="466"/>
    <lineage>
        <taxon>Bacteria</taxon>
        <taxon>Pseudomonadati</taxon>
        <taxon>Pseudomonadota</taxon>
        <taxon>Gammaproteobacteria</taxon>
        <taxon>Legionellales</taxon>
        <taxon>Legionellaceae</taxon>
        <taxon>Legionella</taxon>
    </lineage>
</organism>
<evidence type="ECO:0000313" key="1">
    <source>
        <dbReference type="EMBL" id="KTD27074.1"/>
    </source>
</evidence>
<sequence length="169" mass="19303">MKNGLALNIETIVLVAVWSTPFVFQGCFKVTELDSDNCVLFFFRCQSTHQEQGDLLHQDFSPYDYELTHLYCDLDPILLNTLDETQEHALYLLKYALHITLKEMISSRKLHFTSIDDVAMQAIIKQITPILNGKLAMPEDEHIGFAVAMDFCPKEQTGHLAALTLLRKK</sequence>
<name>A0A0W0W4B5_9GAMM</name>
<reference evidence="1 2" key="1">
    <citation type="submission" date="2015-11" db="EMBL/GenBank/DDBJ databases">
        <title>Genomic analysis of 38 Legionella species identifies large and diverse effector repertoires.</title>
        <authorList>
            <person name="Burstein D."/>
            <person name="Amaro F."/>
            <person name="Zusman T."/>
            <person name="Lifshitz Z."/>
            <person name="Cohen O."/>
            <person name="Gilbert J.A."/>
            <person name="Pupko T."/>
            <person name="Shuman H.A."/>
            <person name="Segal G."/>
        </authorList>
    </citation>
    <scope>NUCLEOTIDE SEQUENCE [LARGE SCALE GENOMIC DNA]</scope>
    <source>
        <strain evidence="1 2">PX-1-G2-E2</strain>
    </source>
</reference>
<protein>
    <submittedName>
        <fullName evidence="1">Uncharacterized protein</fullName>
    </submittedName>
</protein>
<proteinExistence type="predicted"/>
<comment type="caution">
    <text evidence="1">The sequence shown here is derived from an EMBL/GenBank/DDBJ whole genome shotgun (WGS) entry which is preliminary data.</text>
</comment>
<gene>
    <name evidence="1" type="ORF">Lmac_1322</name>
</gene>
<dbReference type="RefSeq" id="WP_058452100.1">
    <property type="nucleotide sequence ID" value="NZ_CAAAIB010000009.1"/>
</dbReference>
<dbReference type="EMBL" id="LNYL01000033">
    <property type="protein sequence ID" value="KTD27074.1"/>
    <property type="molecule type" value="Genomic_DNA"/>
</dbReference>
<dbReference type="STRING" id="466.Lmac_1322"/>
<dbReference type="PROSITE" id="PS51257">
    <property type="entry name" value="PROKAR_LIPOPROTEIN"/>
    <property type="match status" value="1"/>
</dbReference>
<accession>A0A0W0W4B5</accession>
<dbReference type="Proteomes" id="UP000054908">
    <property type="component" value="Unassembled WGS sequence"/>
</dbReference>
<evidence type="ECO:0000313" key="2">
    <source>
        <dbReference type="Proteomes" id="UP000054908"/>
    </source>
</evidence>
<keyword evidence="2" id="KW-1185">Reference proteome</keyword>
<dbReference type="PATRIC" id="fig|466.6.peg.1399"/>
<dbReference type="AlphaFoldDB" id="A0A0W0W4B5"/>
<dbReference type="OrthoDB" id="5651846at2"/>